<reference evidence="3" key="2">
    <citation type="submission" date="2015-08" db="EMBL/GenBank/DDBJ databases">
        <title>Complete DNA Sequence of Pseudomonas syringae pv. actinidiae, the Causal Agent of Kiwifruit Canker Disease.</title>
        <authorList>
            <person name="Rikkerink E.H.A."/>
            <person name="Fineran P.C."/>
        </authorList>
    </citation>
    <scope>NUCLEOTIDE SEQUENCE</scope>
    <source>
        <strain evidence="3">SkMP5</strain>
    </source>
</reference>
<comment type="similarity">
    <text evidence="1">Belongs to the anhydro-N-acetylmuramic acid kinase family.</text>
</comment>
<dbReference type="GO" id="GO:0005524">
    <property type="term" value="F:ATP binding"/>
    <property type="evidence" value="ECO:0007669"/>
    <property type="project" value="UniProtKB-UniRule"/>
</dbReference>
<dbReference type="NCBIfam" id="NF007139">
    <property type="entry name" value="PRK09585.1-3"/>
    <property type="match status" value="1"/>
</dbReference>
<reference evidence="2" key="1">
    <citation type="submission" date="2015-03" db="EMBL/GenBank/DDBJ databases">
        <title>Draft genome sequence of Mizugakiibacter sediminis skMP5.</title>
        <authorList>
            <person name="Watanabe T."/>
            <person name="Kojima H."/>
            <person name="Fukui M."/>
        </authorList>
    </citation>
    <scope>NUCLEOTIDE SEQUENCE</scope>
    <source>
        <strain evidence="2">SkMP5</strain>
    </source>
</reference>
<keyword evidence="1 2" id="KW-0418">Kinase</keyword>
<dbReference type="EMBL" id="DF952379">
    <property type="protein sequence ID" value="GAN45192.1"/>
    <property type="molecule type" value="Genomic_DNA"/>
</dbReference>
<evidence type="ECO:0000313" key="2">
    <source>
        <dbReference type="EMBL" id="GAN45192.1"/>
    </source>
</evidence>
<keyword evidence="1" id="KW-0119">Carbohydrate metabolism</keyword>
<gene>
    <name evidence="1" type="primary">anmK</name>
    <name evidence="2" type="ORF">MBSD_1732</name>
    <name evidence="3" type="ORF">MBSD_n0038</name>
</gene>
<evidence type="ECO:0000313" key="4">
    <source>
        <dbReference type="Proteomes" id="UP000253740"/>
    </source>
</evidence>
<dbReference type="GO" id="GO:0016301">
    <property type="term" value="F:kinase activity"/>
    <property type="evidence" value="ECO:0007669"/>
    <property type="project" value="UniProtKB-KW"/>
</dbReference>
<dbReference type="PANTHER" id="PTHR30605">
    <property type="entry name" value="ANHYDRO-N-ACETYLMURAMIC ACID KINASE"/>
    <property type="match status" value="1"/>
</dbReference>
<dbReference type="NCBIfam" id="NF007148">
    <property type="entry name" value="PRK09585.3-2"/>
    <property type="match status" value="1"/>
</dbReference>
<dbReference type="HAMAP" id="MF_01270">
    <property type="entry name" value="AnhMurNAc_kinase"/>
    <property type="match status" value="1"/>
</dbReference>
<dbReference type="SUPFAM" id="SSF53067">
    <property type="entry name" value="Actin-like ATPase domain"/>
    <property type="match status" value="1"/>
</dbReference>
<keyword evidence="1" id="KW-0067">ATP-binding</keyword>
<dbReference type="EC" id="2.7.1.170" evidence="1"/>
<dbReference type="GO" id="GO:0097175">
    <property type="term" value="P:1,6-anhydro-N-acetyl-beta-muramic acid catabolic process"/>
    <property type="evidence" value="ECO:0007669"/>
    <property type="project" value="UniProtKB-UniRule"/>
</dbReference>
<dbReference type="Gene3D" id="3.30.420.40">
    <property type="match status" value="2"/>
</dbReference>
<comment type="function">
    <text evidence="1">Catalyzes the specific phosphorylation of 1,6-anhydro-N-acetylmuramic acid (anhMurNAc) with the simultaneous cleavage of the 1,6-anhydro ring, generating MurNAc-6-P. Is required for the utilization of anhMurNAc either imported from the medium or derived from its own cell wall murein, and thus plays a role in cell wall recycling.</text>
</comment>
<dbReference type="GO" id="GO:0009254">
    <property type="term" value="P:peptidoglycan turnover"/>
    <property type="evidence" value="ECO:0007669"/>
    <property type="project" value="UniProtKB-UniRule"/>
</dbReference>
<keyword evidence="1" id="KW-0808">Transferase</keyword>
<evidence type="ECO:0000313" key="3">
    <source>
        <dbReference type="EMBL" id="GAP64756.1"/>
    </source>
</evidence>
<dbReference type="Proteomes" id="UP000253740">
    <property type="component" value="Unassembled WGS sequence"/>
</dbReference>
<dbReference type="GO" id="GO:0006040">
    <property type="term" value="P:amino sugar metabolic process"/>
    <property type="evidence" value="ECO:0007669"/>
    <property type="project" value="InterPro"/>
</dbReference>
<comment type="catalytic activity">
    <reaction evidence="1">
        <text>1,6-anhydro-N-acetyl-beta-muramate + ATP + H2O = N-acetyl-D-muramate 6-phosphate + ADP + H(+)</text>
        <dbReference type="Rhea" id="RHEA:24952"/>
        <dbReference type="ChEBI" id="CHEBI:15377"/>
        <dbReference type="ChEBI" id="CHEBI:15378"/>
        <dbReference type="ChEBI" id="CHEBI:30616"/>
        <dbReference type="ChEBI" id="CHEBI:58690"/>
        <dbReference type="ChEBI" id="CHEBI:58722"/>
        <dbReference type="ChEBI" id="CHEBI:456216"/>
        <dbReference type="EC" id="2.7.1.170"/>
    </reaction>
</comment>
<name>A0A0K8QJ92_9GAMM</name>
<feature type="binding site" evidence="1">
    <location>
        <begin position="16"/>
        <end position="23"/>
    </location>
    <ligand>
        <name>ATP</name>
        <dbReference type="ChEBI" id="CHEBI:30616"/>
    </ligand>
</feature>
<dbReference type="RefSeq" id="WP_062533940.1">
    <property type="nucleotide sequence ID" value="NZ_DF970132.1"/>
</dbReference>
<accession>A0A0K8QJ92</accession>
<dbReference type="InterPro" id="IPR005338">
    <property type="entry name" value="Anhydro_N_Ac-Mur_kinase"/>
</dbReference>
<dbReference type="STRING" id="1475481.GCA_000953855_00039"/>
<dbReference type="OrthoDB" id="9763949at2"/>
<comment type="pathway">
    <text evidence="1">Amino-sugar metabolism; 1,6-anhydro-N-acetylmuramate degradation.</text>
</comment>
<dbReference type="InterPro" id="IPR043129">
    <property type="entry name" value="ATPase_NBD"/>
</dbReference>
<dbReference type="AlphaFoldDB" id="A0A0K8QJ92"/>
<dbReference type="Pfam" id="PF03702">
    <property type="entry name" value="AnmK"/>
    <property type="match status" value="1"/>
</dbReference>
<dbReference type="EMBL" id="DF970132">
    <property type="protein sequence ID" value="GAP64756.1"/>
    <property type="molecule type" value="Genomic_DNA"/>
</dbReference>
<evidence type="ECO:0000256" key="1">
    <source>
        <dbReference type="HAMAP-Rule" id="MF_01270"/>
    </source>
</evidence>
<comment type="pathway">
    <text evidence="1">Cell wall biogenesis; peptidoglycan recycling.</text>
</comment>
<dbReference type="GO" id="GO:0016773">
    <property type="term" value="F:phosphotransferase activity, alcohol group as acceptor"/>
    <property type="evidence" value="ECO:0007669"/>
    <property type="project" value="UniProtKB-UniRule"/>
</dbReference>
<protein>
    <recommendedName>
        <fullName evidence="1">Anhydro-N-acetylmuramic acid kinase</fullName>
        <ecNumber evidence="1">2.7.1.170</ecNumber>
    </recommendedName>
    <alternativeName>
        <fullName evidence="1">AnhMurNAc kinase</fullName>
    </alternativeName>
</protein>
<dbReference type="UniPathway" id="UPA00343"/>
<sequence length="372" mass="38581">MASPASSALYVGLISGTSADGIDAVLAAFGGAPRLLAAITHPWPEPLRARMLALAQGDGATTLDELGALDVEIARCFADATEALLARARVPASSVRAIGSHGQTLRHRPSGPTPFTLQLGDPNVIAERTGIATVADFRRADVAAGGQGAPLLPIFHAALLARPGMARVVLNLGGIANITVLGADGSVIGFDTGPANGLLDAWCQRHLGAPFDRNGAFAARGRCDEALLARLLDDAYFALPPPKSTGREHFQMDWLERRLQGAAPRPEDVQATLVELTARSVAQAIDAHAADADEVLACGGGVHNPVLMAALRRALAPRSIGSVALLGLDPDYIEAMAFAWLAHARLEGRTGNLPAVTGASGPRVLGGWYAPR</sequence>
<organism evidence="3">
    <name type="scientific">Mizugakiibacter sediminis</name>
    <dbReference type="NCBI Taxonomy" id="1475481"/>
    <lineage>
        <taxon>Bacteria</taxon>
        <taxon>Pseudomonadati</taxon>
        <taxon>Pseudomonadota</taxon>
        <taxon>Gammaproteobacteria</taxon>
        <taxon>Lysobacterales</taxon>
        <taxon>Rhodanobacteraceae</taxon>
        <taxon>Mizugakiibacter</taxon>
    </lineage>
</organism>
<keyword evidence="4" id="KW-1185">Reference proteome</keyword>
<dbReference type="HOGENOM" id="CLU_038782_0_0_6"/>
<proteinExistence type="inferred from homology"/>
<dbReference type="PANTHER" id="PTHR30605:SF0">
    <property type="entry name" value="ANHYDRO-N-ACETYLMURAMIC ACID KINASE"/>
    <property type="match status" value="1"/>
</dbReference>
<dbReference type="CDD" id="cd24050">
    <property type="entry name" value="ASKHA_NBD_ANMK"/>
    <property type="match status" value="1"/>
</dbReference>
<dbReference type="UniPathway" id="UPA00544"/>
<keyword evidence="1" id="KW-0547">Nucleotide-binding</keyword>